<reference evidence="1" key="1">
    <citation type="submission" date="2021-12" db="EMBL/GenBank/DDBJ databases">
        <title>Comparative genomics, transcriptomics and evolutionary studies reveal genomic signatures of adaptation to plant cell wall in hemibiotrophic fungi.</title>
        <authorList>
            <consortium name="DOE Joint Genome Institute"/>
            <person name="Baroncelli R."/>
            <person name="Diaz J.F."/>
            <person name="Benocci T."/>
            <person name="Peng M."/>
            <person name="Battaglia E."/>
            <person name="Haridas S."/>
            <person name="Andreopoulos W."/>
            <person name="Labutti K."/>
            <person name="Pangilinan J."/>
            <person name="Floch G.L."/>
            <person name="Makela M.R."/>
            <person name="Henrissat B."/>
            <person name="Grigoriev I.V."/>
            <person name="Crouch J.A."/>
            <person name="De Vries R.P."/>
            <person name="Sukno S.A."/>
            <person name="Thon M.R."/>
        </authorList>
    </citation>
    <scope>NUCLEOTIDE SEQUENCE</scope>
    <source>
        <strain evidence="1">CBS 112980</strain>
    </source>
</reference>
<evidence type="ECO:0000313" key="1">
    <source>
        <dbReference type="EMBL" id="KAK1724259.1"/>
    </source>
</evidence>
<accession>A0AAD8XDZ5</accession>
<evidence type="ECO:0000313" key="2">
    <source>
        <dbReference type="Proteomes" id="UP001244207"/>
    </source>
</evidence>
<dbReference type="Gene3D" id="2.30.60.10">
    <property type="entry name" value="Cyanovirin-N"/>
    <property type="match status" value="1"/>
</dbReference>
<comment type="caution">
    <text evidence="1">The sequence shown here is derived from an EMBL/GenBank/DDBJ whole genome shotgun (WGS) entry which is preliminary data.</text>
</comment>
<name>A0AAD8XDZ5_GLOAC</name>
<protein>
    <recommendedName>
        <fullName evidence="3">Cyanovirin-N domain-containing protein</fullName>
    </recommendedName>
</protein>
<dbReference type="InterPro" id="IPR036673">
    <property type="entry name" value="Cyanovirin-N_sf"/>
</dbReference>
<dbReference type="EMBL" id="JAHMHS010000054">
    <property type="protein sequence ID" value="KAK1724259.1"/>
    <property type="molecule type" value="Genomic_DNA"/>
</dbReference>
<dbReference type="RefSeq" id="XP_060364314.1">
    <property type="nucleotide sequence ID" value="XM_060502556.1"/>
</dbReference>
<dbReference type="SUPFAM" id="SSF51322">
    <property type="entry name" value="Cyanovirin-N"/>
    <property type="match status" value="1"/>
</dbReference>
<dbReference type="GeneID" id="85386455"/>
<dbReference type="Proteomes" id="UP001244207">
    <property type="component" value="Unassembled WGS sequence"/>
</dbReference>
<proteinExistence type="predicted"/>
<keyword evidence="2" id="KW-1185">Reference proteome</keyword>
<dbReference type="AlphaFoldDB" id="A0AAD8XDZ5"/>
<organism evidence="1 2">
    <name type="scientific">Glomerella acutata</name>
    <name type="common">Colletotrichum acutatum</name>
    <dbReference type="NCBI Taxonomy" id="27357"/>
    <lineage>
        <taxon>Eukaryota</taxon>
        <taxon>Fungi</taxon>
        <taxon>Dikarya</taxon>
        <taxon>Ascomycota</taxon>
        <taxon>Pezizomycotina</taxon>
        <taxon>Sordariomycetes</taxon>
        <taxon>Hypocreomycetidae</taxon>
        <taxon>Glomerellales</taxon>
        <taxon>Glomerellaceae</taxon>
        <taxon>Colletotrichum</taxon>
        <taxon>Colletotrichum acutatum species complex</taxon>
    </lineage>
</organism>
<evidence type="ECO:0008006" key="3">
    <source>
        <dbReference type="Google" id="ProtNLM"/>
    </source>
</evidence>
<sequence length="126" mass="13594">MVGTPPPLQIGILMPTHLAIPLPGFLNDGCGYLDKQGPQFKLLGDGTMMTYCNKNTFTVLNLNDCIVNVLGGLKPRADDGLEGKFTDTCRGCKVDGEGVWCECGCEMFDGGYEESFINMSKCSLLS</sequence>
<gene>
    <name evidence="1" type="ORF">BDZ83DRAFT_357693</name>
</gene>